<evidence type="ECO:0000256" key="16">
    <source>
        <dbReference type="ARBA" id="ARBA00023180"/>
    </source>
</evidence>
<sequence>MSTLNNRAASHFGVQENHELDRRDKQAWVNPAYNGSPPSSPPTVRAIYNPQSLMANRYENLGKLEVLPPYPTDMKVMESAGEKNKKEEKPRGCCYFIGRGICGLWGTTMTEDTAGNREKYVKTSLRELVVYILFLTDMCLLTYGMTSSNTYYYTKAMSDLFLATPTYSGVDFQSITNMEQFWEFAQGPLLDGLYWSKWYNDKPLDLGPQSFIYYDNMLLGVPRIRQLKVLNNSCKVHKNFRNEINGCYDVYYEDKEDINPFGLINGTAWNYFPEKKLNGSSYWGILTTYSGSGYYQDLNMTKEESAYLLQNLKDNLWLDRGTRAVFIDFTAYNANINLFCVIRLVVEFPASGGAIPSWQIRTVKLIRYVNNWDYFVIGCEIVFCVFILYYMVEEILEIRIHKLSYFSCFWNVLDVIVIMLSIVAIIFNVFRTLKVNALLGKLLKKPDIYADFEFLSFWQMQYNNLNALNLFFALIKIFKYISFNKTMAQLSSTLARCAMDILGFAIMFFIVFFAYAQLGYLLFGTEVESFSTFVKCIFTQFRIILGDFDYDAIDKANRILGPLYFVTYVFFVFFVLLNMFLAIINDTYSEVKAELSGQEDEFQFSDIIKQGYMKTMMKLKLKNEKISDVQKALGSGSKELEYEDFKNTLRQMGHSDHEISEAFTRFDHDGNLILDKEEQNRMISELEEKKISLNAEIENLGKDYSNNTLGKPMKNSNSNGVSQAEFQMLVQRVVHLEQSIGSIVSKIDAVAMKLDTLDESKDQMGRLWNINEVIGHCVSYLQLYICKSCLAKMGSKTSKQDLSNTGIPAAEIISYNNKVGDISASNHSVVSVTAEEEDTFQRAVPTRESLKCPSGSVVSFHNIQYTVKMSSGLPCKRKVVEKQILLGVNGIMKPGLNAILGPTGSGKSSLLDVLAARKDPAGLSGEVLIDGTPQPSNFKCISGYVVQDDIVMGTLTVRENLLFSAALRLPTSITYKEKEERVANVISELGLTKVADSKVGTELIRGVSGGERKRTNIGMELITEPPVLFLDEPTTGLDASTAKAVLILLKRLSRRGRTIIFSIHQPRYSIFKLFDSLTLLASGKMMYHGPSKTALEYFTSIGYECESFNNPADFFLDIINGDSTAVAASRAFDTDDKNGSKQTESASENPDTIEIQDPEHIDKSLVEKLNEQYMKSTQYSKMQEALTKIEANRGEKKKKKLQSITYATSFLNQLYWVTNRSCKNLVRNPQASVAQVVVTIVLGAIVGAIFFGVKLDPSGIQNRVGSLFFLTTNQCFSSVSAIELFIKDKKLFIHQYTSGYYRLSAYFISILLGDLIPMRTVPAVLFSVITYWMIGFQRLAGNFFFFMLTLVMVSYTATTMGLAISAGMDVVAIANLFITICFVFMIIFSGLLVNLPSVMGWLNWLKYFSIPRYGLTALQVNEFRGLYFCDSKTNNSTSFQIAMVNCSTSASNFGGICYGEAYLCGQGIGYNDWAMWENIVALGCMIIIFLTIAYMKLSFMRKFT</sequence>
<keyword evidence="9" id="KW-0547">Nucleotide-binding</keyword>
<dbReference type="InterPro" id="IPR003915">
    <property type="entry name" value="PKD_2"/>
</dbReference>
<dbReference type="InterPro" id="IPR013525">
    <property type="entry name" value="ABC2_TM"/>
</dbReference>
<evidence type="ECO:0000256" key="20">
    <source>
        <dbReference type="PIRSR" id="PIRSR603915-1"/>
    </source>
</evidence>
<dbReference type="InterPro" id="IPR027417">
    <property type="entry name" value="P-loop_NTPase"/>
</dbReference>
<evidence type="ECO:0000256" key="22">
    <source>
        <dbReference type="SAM" id="Coils"/>
    </source>
</evidence>
<feature type="transmembrane region" description="Helical" evidence="24">
    <location>
        <begin position="372"/>
        <end position="392"/>
    </location>
</feature>
<dbReference type="Gene3D" id="1.10.287.70">
    <property type="match status" value="1"/>
</dbReference>
<name>A0A662Z1R2_ACIRT</name>
<dbReference type="InterPro" id="IPR002048">
    <property type="entry name" value="EF_hand_dom"/>
</dbReference>
<dbReference type="GO" id="GO:0016324">
    <property type="term" value="C:apical plasma membrane"/>
    <property type="evidence" value="ECO:0007669"/>
    <property type="project" value="UniProtKB-ARBA"/>
</dbReference>
<dbReference type="Gene3D" id="1.10.238.10">
    <property type="entry name" value="EF-hand"/>
    <property type="match status" value="1"/>
</dbReference>
<keyword evidence="10" id="KW-0067">ATP-binding</keyword>
<evidence type="ECO:0000256" key="17">
    <source>
        <dbReference type="ARBA" id="ARBA00023273"/>
    </source>
</evidence>
<evidence type="ECO:0000256" key="23">
    <source>
        <dbReference type="SAM" id="MobiDB-lite"/>
    </source>
</evidence>
<dbReference type="GO" id="GO:0015562">
    <property type="term" value="F:efflux transmembrane transporter activity"/>
    <property type="evidence" value="ECO:0007669"/>
    <property type="project" value="UniProtKB-ARBA"/>
</dbReference>
<reference evidence="27 28" key="1">
    <citation type="submission" date="2019-01" db="EMBL/GenBank/DDBJ databases">
        <title>Draft Genome and Complete Hox-Cluster Characterization of the Sterlet Sturgeon (Acipenser ruthenus).</title>
        <authorList>
            <person name="Wei Q."/>
        </authorList>
    </citation>
    <scope>NUCLEOTIDE SEQUENCE [LARGE SCALE GENOMIC DNA]</scope>
    <source>
        <strain evidence="27">WHYD16114868_AA</strain>
        <tissue evidence="27">Blood</tissue>
    </source>
</reference>
<dbReference type="InterPro" id="IPR003439">
    <property type="entry name" value="ABC_transporter-like_ATP-bd"/>
</dbReference>
<dbReference type="EMBL" id="SCEB01000004">
    <property type="protein sequence ID" value="RXN02042.1"/>
    <property type="molecule type" value="Genomic_DNA"/>
</dbReference>
<keyword evidence="5" id="KW-0813">Transport</keyword>
<dbReference type="GO" id="GO:0016887">
    <property type="term" value="F:ATP hydrolysis activity"/>
    <property type="evidence" value="ECO:0007669"/>
    <property type="project" value="InterPro"/>
</dbReference>
<dbReference type="PROSITE" id="PS50222">
    <property type="entry name" value="EF_HAND_2"/>
    <property type="match status" value="1"/>
</dbReference>
<evidence type="ECO:0000256" key="7">
    <source>
        <dbReference type="ARBA" id="ARBA00022673"/>
    </source>
</evidence>
<feature type="region of interest" description="Disordered" evidence="23">
    <location>
        <begin position="1"/>
        <end position="23"/>
    </location>
</feature>
<dbReference type="GO" id="GO:0005262">
    <property type="term" value="F:calcium channel activity"/>
    <property type="evidence" value="ECO:0007669"/>
    <property type="project" value="UniProtKB-KW"/>
</dbReference>
<keyword evidence="12 22" id="KW-0175">Coiled coil</keyword>
<proteinExistence type="inferred from homology"/>
<evidence type="ECO:0000256" key="3">
    <source>
        <dbReference type="ARBA" id="ARBA00005814"/>
    </source>
</evidence>
<keyword evidence="20" id="KW-0479">Metal-binding</keyword>
<feature type="coiled-coil region" evidence="22">
    <location>
        <begin position="676"/>
        <end position="703"/>
    </location>
</feature>
<dbReference type="Gene3D" id="1.20.120.350">
    <property type="entry name" value="Voltage-gated potassium channels. Chain C"/>
    <property type="match status" value="1"/>
</dbReference>
<dbReference type="Proteomes" id="UP000289886">
    <property type="component" value="Unassembled WGS sequence"/>
</dbReference>
<evidence type="ECO:0000256" key="10">
    <source>
        <dbReference type="ARBA" id="ARBA00022840"/>
    </source>
</evidence>
<keyword evidence="20" id="KW-0109">Calcium transport</keyword>
<dbReference type="SUPFAM" id="SSF52540">
    <property type="entry name" value="P-loop containing nucleoside triphosphate hydrolases"/>
    <property type="match status" value="1"/>
</dbReference>
<organism evidence="27 28">
    <name type="scientific">Acipenser ruthenus</name>
    <name type="common">Sterlet sturgeon</name>
    <dbReference type="NCBI Taxonomy" id="7906"/>
    <lineage>
        <taxon>Eukaryota</taxon>
        <taxon>Metazoa</taxon>
        <taxon>Chordata</taxon>
        <taxon>Craniata</taxon>
        <taxon>Vertebrata</taxon>
        <taxon>Euteleostomi</taxon>
        <taxon>Actinopterygii</taxon>
        <taxon>Chondrostei</taxon>
        <taxon>Acipenseriformes</taxon>
        <taxon>Acipenseridae</taxon>
        <taxon>Acipenser</taxon>
    </lineage>
</organism>
<dbReference type="FunFam" id="1.10.287.70:FF:000055">
    <property type="entry name" value="Polycystic kidney disease 2-like 1"/>
    <property type="match status" value="1"/>
</dbReference>
<feature type="transmembrane region" description="Helical" evidence="24">
    <location>
        <begin position="1479"/>
        <end position="1497"/>
    </location>
</feature>
<gene>
    <name evidence="27" type="ORF">EOD39_2090</name>
</gene>
<feature type="transmembrane region" description="Helical" evidence="24">
    <location>
        <begin position="1370"/>
        <end position="1393"/>
    </location>
</feature>
<dbReference type="GO" id="GO:0015269">
    <property type="term" value="F:calcium-activated potassium channel activity"/>
    <property type="evidence" value="ECO:0007669"/>
    <property type="project" value="TreeGrafter"/>
</dbReference>
<evidence type="ECO:0000256" key="4">
    <source>
        <dbReference type="ARBA" id="ARBA00007200"/>
    </source>
</evidence>
<comment type="similarity">
    <text evidence="3">Belongs to the ABC transporter superfamily. ABCG family. Eye pigment precursor importer (TC 3.A.1.204) subfamily.</text>
</comment>
<feature type="domain" description="EF-hand" evidence="25">
    <location>
        <begin position="654"/>
        <end position="689"/>
    </location>
</feature>
<dbReference type="GO" id="GO:0005524">
    <property type="term" value="F:ATP binding"/>
    <property type="evidence" value="ECO:0007669"/>
    <property type="project" value="UniProtKB-KW"/>
</dbReference>
<dbReference type="InterPro" id="IPR046791">
    <property type="entry name" value="Polycystin_dom"/>
</dbReference>
<evidence type="ECO:0000256" key="2">
    <source>
        <dbReference type="ARBA" id="ARBA00004541"/>
    </source>
</evidence>
<evidence type="ECO:0000259" key="25">
    <source>
        <dbReference type="PROSITE" id="PS50222"/>
    </source>
</evidence>
<dbReference type="SMART" id="SM00382">
    <property type="entry name" value="AAA"/>
    <property type="match status" value="1"/>
</dbReference>
<evidence type="ECO:0000256" key="13">
    <source>
        <dbReference type="ARBA" id="ARBA00023065"/>
    </source>
</evidence>
<dbReference type="Pfam" id="PF18109">
    <property type="entry name" value="Fer4_24"/>
    <property type="match status" value="1"/>
</dbReference>
<keyword evidence="17" id="KW-0966">Cell projection</keyword>
<dbReference type="FunFam" id="1.20.120.350:FF:000052">
    <property type="entry name" value="polycystic kidney disease 2-like 1 protein isoform X1"/>
    <property type="match status" value="1"/>
</dbReference>
<evidence type="ECO:0000256" key="11">
    <source>
        <dbReference type="ARBA" id="ARBA00022989"/>
    </source>
</evidence>
<dbReference type="GO" id="GO:0005272">
    <property type="term" value="F:sodium channel activity"/>
    <property type="evidence" value="ECO:0007669"/>
    <property type="project" value="TreeGrafter"/>
</dbReference>
<dbReference type="Pfam" id="PF08016">
    <property type="entry name" value="PKD_channel"/>
    <property type="match status" value="1"/>
</dbReference>
<feature type="binding site" evidence="20">
    <location>
        <position position="678"/>
    </location>
    <ligand>
        <name>Ca(2+)</name>
        <dbReference type="ChEBI" id="CHEBI:29108"/>
        <label>2</label>
    </ligand>
</feature>
<keyword evidence="15" id="KW-1015">Disulfide bond</keyword>
<dbReference type="GO" id="GO:0008514">
    <property type="term" value="F:organic anion transmembrane transporter activity"/>
    <property type="evidence" value="ECO:0007669"/>
    <property type="project" value="UniProtKB-ARBA"/>
</dbReference>
<evidence type="ECO:0000256" key="9">
    <source>
        <dbReference type="ARBA" id="ARBA00022741"/>
    </source>
</evidence>
<keyword evidence="6" id="KW-1003">Cell membrane</keyword>
<evidence type="ECO:0000256" key="14">
    <source>
        <dbReference type="ARBA" id="ARBA00023136"/>
    </source>
</evidence>
<feature type="transmembrane region" description="Helical" evidence="24">
    <location>
        <begin position="1340"/>
        <end position="1358"/>
    </location>
</feature>
<dbReference type="PANTHER" id="PTHR10877">
    <property type="entry name" value="POLYCYSTIN FAMILY MEMBER"/>
    <property type="match status" value="1"/>
</dbReference>
<evidence type="ECO:0000256" key="18">
    <source>
        <dbReference type="ARBA" id="ARBA00023303"/>
    </source>
</evidence>
<dbReference type="PANTHER" id="PTHR10877:SF196">
    <property type="entry name" value="POLYCYSTIN-2-LIKE PROTEIN 1"/>
    <property type="match status" value="1"/>
</dbReference>
<keyword evidence="19" id="KW-0968">Cytoplasmic vesicle</keyword>
<dbReference type="InterPro" id="IPR003593">
    <property type="entry name" value="AAA+_ATPase"/>
</dbReference>
<feature type="binding site" evidence="20">
    <location>
        <position position="669"/>
    </location>
    <ligand>
        <name>Ca(2+)</name>
        <dbReference type="ChEBI" id="CHEBI:29108"/>
        <label>2</label>
    </ligand>
</feature>
<accession>A0A662Z1R2</accession>
<evidence type="ECO:0000256" key="8">
    <source>
        <dbReference type="ARBA" id="ARBA00022692"/>
    </source>
</evidence>
<comment type="similarity">
    <text evidence="4">Belongs to the polycystin family.</text>
</comment>
<dbReference type="Pfam" id="PF01061">
    <property type="entry name" value="ABC2_membrane"/>
    <property type="match status" value="1"/>
</dbReference>
<keyword evidence="20" id="KW-0106">Calcium</keyword>
<evidence type="ECO:0000256" key="15">
    <source>
        <dbReference type="ARBA" id="ARBA00023157"/>
    </source>
</evidence>
<dbReference type="FunFam" id="3.40.50.300:FF:000622">
    <property type="entry name" value="ATP-binding cassette sub-family G member 2"/>
    <property type="match status" value="1"/>
</dbReference>
<feature type="region of interest" description="Disordered" evidence="23">
    <location>
        <begin position="1133"/>
        <end position="1152"/>
    </location>
</feature>
<dbReference type="Gene3D" id="3.40.50.300">
    <property type="entry name" value="P-loop containing nucleotide triphosphate hydrolases"/>
    <property type="match status" value="1"/>
</dbReference>
<feature type="transmembrane region" description="Helical" evidence="24">
    <location>
        <begin position="404"/>
        <end position="430"/>
    </location>
</feature>
<dbReference type="GO" id="GO:0140359">
    <property type="term" value="F:ABC-type transporter activity"/>
    <property type="evidence" value="ECO:0007669"/>
    <property type="project" value="InterPro"/>
</dbReference>
<keyword evidence="8 24" id="KW-0812">Transmembrane</keyword>
<dbReference type="InterPro" id="IPR027359">
    <property type="entry name" value="Volt_channel_dom_sf"/>
</dbReference>
<evidence type="ECO:0000256" key="1">
    <source>
        <dbReference type="ARBA" id="ARBA00004272"/>
    </source>
</evidence>
<feature type="transmembrane region" description="Helical" evidence="24">
    <location>
        <begin position="1265"/>
        <end position="1286"/>
    </location>
</feature>
<feature type="disulfide bond" evidence="21">
    <location>
        <begin position="234"/>
        <end position="247"/>
    </location>
</feature>
<keyword evidence="16" id="KW-0325">Glycoprotein</keyword>
<feature type="compositionally biased region" description="Polar residues" evidence="23">
    <location>
        <begin position="1140"/>
        <end position="1150"/>
    </location>
</feature>
<dbReference type="SUPFAM" id="SSF47473">
    <property type="entry name" value="EF-hand"/>
    <property type="match status" value="1"/>
</dbReference>
<dbReference type="GO" id="GO:0005509">
    <property type="term" value="F:calcium ion binding"/>
    <property type="evidence" value="ECO:0007669"/>
    <property type="project" value="InterPro"/>
</dbReference>
<evidence type="ECO:0000313" key="27">
    <source>
        <dbReference type="EMBL" id="RXN02042.1"/>
    </source>
</evidence>
<dbReference type="PROSITE" id="PS50893">
    <property type="entry name" value="ABC_TRANSPORTER_2"/>
    <property type="match status" value="1"/>
</dbReference>
<dbReference type="Pfam" id="PF00005">
    <property type="entry name" value="ABC_tran"/>
    <property type="match status" value="1"/>
</dbReference>
<feature type="transmembrane region" description="Helical" evidence="24">
    <location>
        <begin position="1233"/>
        <end position="1253"/>
    </location>
</feature>
<feature type="transmembrane region" description="Helical" evidence="24">
    <location>
        <begin position="462"/>
        <end position="481"/>
    </location>
</feature>
<dbReference type="PRINTS" id="PR01433">
    <property type="entry name" value="POLYCYSTIN2"/>
</dbReference>
<feature type="transmembrane region" description="Helical" evidence="24">
    <location>
        <begin position="501"/>
        <end position="523"/>
    </location>
</feature>
<keyword evidence="28" id="KW-1185">Reference proteome</keyword>
<evidence type="ECO:0000256" key="12">
    <source>
        <dbReference type="ARBA" id="ARBA00023054"/>
    </source>
</evidence>
<evidence type="ECO:0000256" key="5">
    <source>
        <dbReference type="ARBA" id="ARBA00022448"/>
    </source>
</evidence>
<feature type="binding site" evidence="20">
    <location>
        <position position="667"/>
    </location>
    <ligand>
        <name>Ca(2+)</name>
        <dbReference type="ChEBI" id="CHEBI:29108"/>
        <label>2</label>
    </ligand>
</feature>
<dbReference type="SUPFAM" id="SSF81324">
    <property type="entry name" value="Voltage-gated potassium channels"/>
    <property type="match status" value="1"/>
</dbReference>
<feature type="domain" description="ABC transporter" evidence="26">
    <location>
        <begin position="858"/>
        <end position="1107"/>
    </location>
</feature>
<dbReference type="GO" id="GO:0051371">
    <property type="term" value="F:muscle alpha-actinin binding"/>
    <property type="evidence" value="ECO:0007669"/>
    <property type="project" value="TreeGrafter"/>
</dbReference>
<dbReference type="CDD" id="cd03213">
    <property type="entry name" value="ABCG_EPDR"/>
    <property type="match status" value="1"/>
</dbReference>
<dbReference type="InterPro" id="IPR011992">
    <property type="entry name" value="EF-hand-dom_pair"/>
</dbReference>
<evidence type="ECO:0000313" key="28">
    <source>
        <dbReference type="Proteomes" id="UP000289886"/>
    </source>
</evidence>
<keyword evidence="13 20" id="KW-0406">Ion transport</keyword>
<dbReference type="InterPro" id="IPR013122">
    <property type="entry name" value="PKD1_2_channel"/>
</dbReference>
<dbReference type="GO" id="GO:0031410">
    <property type="term" value="C:cytoplasmic vesicle"/>
    <property type="evidence" value="ECO:0007669"/>
    <property type="project" value="UniProtKB-SubCell"/>
</dbReference>
<dbReference type="GO" id="GO:0060170">
    <property type="term" value="C:ciliary membrane"/>
    <property type="evidence" value="ECO:0007669"/>
    <property type="project" value="UniProtKB-SubCell"/>
</dbReference>
<dbReference type="InterPro" id="IPR051223">
    <property type="entry name" value="Polycystin"/>
</dbReference>
<feature type="transmembrane region" description="Helical" evidence="24">
    <location>
        <begin position="1306"/>
        <end position="1334"/>
    </location>
</feature>
<feature type="transmembrane region" description="Helical" evidence="24">
    <location>
        <begin position="563"/>
        <end position="584"/>
    </location>
</feature>
<evidence type="ECO:0000256" key="6">
    <source>
        <dbReference type="ARBA" id="ARBA00022475"/>
    </source>
</evidence>
<keyword evidence="11 24" id="KW-1133">Transmembrane helix</keyword>
<comment type="caution">
    <text evidence="27">The sequence shown here is derived from an EMBL/GenBank/DDBJ whole genome shotgun (WGS) entry which is preliminary data.</text>
</comment>
<protein>
    <submittedName>
        <fullName evidence="27">Polycystic kidney disease 2-like 1 protein</fullName>
    </submittedName>
</protein>
<evidence type="ECO:0000256" key="24">
    <source>
        <dbReference type="SAM" id="Phobius"/>
    </source>
</evidence>
<evidence type="ECO:0000259" key="26">
    <source>
        <dbReference type="PROSITE" id="PS50893"/>
    </source>
</evidence>
<keyword evidence="14 24" id="KW-0472">Membrane</keyword>
<comment type="subcellular location">
    <subcellularLocation>
        <location evidence="1">Cell projection</location>
        <location evidence="1">Cilium membrane</location>
        <topology evidence="1">Multi-pass membrane protein</topology>
    </subcellularLocation>
    <subcellularLocation>
        <location evidence="2">Cytoplasmic vesicle</location>
    </subcellularLocation>
</comment>
<keyword evidence="7 20" id="KW-0107">Calcium channel</keyword>
<evidence type="ECO:0000256" key="19">
    <source>
        <dbReference type="ARBA" id="ARBA00023329"/>
    </source>
</evidence>
<keyword evidence="18 20" id="KW-0407">Ion channel</keyword>
<evidence type="ECO:0000256" key="21">
    <source>
        <dbReference type="PIRSR" id="PIRSR603915-2"/>
    </source>
</evidence>
<dbReference type="Pfam" id="PF20519">
    <property type="entry name" value="Polycystin_dom"/>
    <property type="match status" value="1"/>
</dbReference>
<dbReference type="GO" id="GO:0050982">
    <property type="term" value="P:detection of mechanical stimulus"/>
    <property type="evidence" value="ECO:0007669"/>
    <property type="project" value="TreeGrafter"/>
</dbReference>
<dbReference type="Gene3D" id="1.20.5.340">
    <property type="match status" value="1"/>
</dbReference>